<evidence type="ECO:0000313" key="3">
    <source>
        <dbReference type="Proteomes" id="UP000092445"/>
    </source>
</evidence>
<dbReference type="GO" id="GO:0031573">
    <property type="term" value="P:mitotic intra-S DNA damage checkpoint signaling"/>
    <property type="evidence" value="ECO:0007669"/>
    <property type="project" value="TreeGrafter"/>
</dbReference>
<dbReference type="AlphaFoldDB" id="A0A1B0A7A3"/>
<proteinExistence type="predicted"/>
<organism evidence="2 3">
    <name type="scientific">Glossina pallidipes</name>
    <name type="common">Tsetse fly</name>
    <dbReference type="NCBI Taxonomy" id="7398"/>
    <lineage>
        <taxon>Eukaryota</taxon>
        <taxon>Metazoa</taxon>
        <taxon>Ecdysozoa</taxon>
        <taxon>Arthropoda</taxon>
        <taxon>Hexapoda</taxon>
        <taxon>Insecta</taxon>
        <taxon>Pterygota</taxon>
        <taxon>Neoptera</taxon>
        <taxon>Endopterygota</taxon>
        <taxon>Diptera</taxon>
        <taxon>Brachycera</taxon>
        <taxon>Muscomorpha</taxon>
        <taxon>Hippoboscoidea</taxon>
        <taxon>Glossinidae</taxon>
        <taxon>Glossina</taxon>
    </lineage>
</organism>
<dbReference type="GO" id="GO:0000724">
    <property type="term" value="P:double-strand break repair via homologous recombination"/>
    <property type="evidence" value="ECO:0007669"/>
    <property type="project" value="TreeGrafter"/>
</dbReference>
<dbReference type="PANTHER" id="PTHR10139:SF1">
    <property type="entry name" value="DOUBLE-STRAND BREAK REPAIR PROTEIN MRE11"/>
    <property type="match status" value="1"/>
</dbReference>
<dbReference type="Gene3D" id="3.60.21.10">
    <property type="match status" value="1"/>
</dbReference>
<reference evidence="3" key="1">
    <citation type="submission" date="2014-03" db="EMBL/GenBank/DDBJ databases">
        <authorList>
            <person name="Aksoy S."/>
            <person name="Warren W."/>
            <person name="Wilson R.K."/>
        </authorList>
    </citation>
    <scope>NUCLEOTIDE SEQUENCE [LARGE SCALE GENOMIC DNA]</scope>
    <source>
        <strain evidence="3">IAEA</strain>
    </source>
</reference>
<dbReference type="GO" id="GO:0000014">
    <property type="term" value="F:single-stranded DNA endodeoxyribonuclease activity"/>
    <property type="evidence" value="ECO:0007669"/>
    <property type="project" value="TreeGrafter"/>
</dbReference>
<dbReference type="SUPFAM" id="SSF56300">
    <property type="entry name" value="Metallo-dependent phosphatases"/>
    <property type="match status" value="1"/>
</dbReference>
<dbReference type="STRING" id="7398.A0A1B0A7A3"/>
<evidence type="ECO:0000313" key="2">
    <source>
        <dbReference type="EnsemblMetazoa" id="GPAI036488-PA"/>
    </source>
</evidence>
<dbReference type="EnsemblMetazoa" id="GPAI036488-RA">
    <property type="protein sequence ID" value="GPAI036488-PA"/>
    <property type="gene ID" value="GPAI036488"/>
</dbReference>
<protein>
    <recommendedName>
        <fullName evidence="1">Calcineurin-like phosphoesterase domain-containing protein</fullName>
    </recommendedName>
</protein>
<dbReference type="GO" id="GO:0007095">
    <property type="term" value="P:mitotic G2 DNA damage checkpoint signaling"/>
    <property type="evidence" value="ECO:0007669"/>
    <property type="project" value="TreeGrafter"/>
</dbReference>
<dbReference type="GO" id="GO:0030870">
    <property type="term" value="C:Mre11 complex"/>
    <property type="evidence" value="ECO:0007669"/>
    <property type="project" value="TreeGrafter"/>
</dbReference>
<evidence type="ECO:0000259" key="1">
    <source>
        <dbReference type="Pfam" id="PF00149"/>
    </source>
</evidence>
<sequence length="240" mass="27597">MYTFGDKPIAVEVIDGNQQFHGAINESVNYEDPNLNVAIPVSSIHGNHDDPSSFGGLSSLDLLSTAGLINYFGRWTDLTKVEISPILLKKGATRLALYGLSHIHDARLSRLFESRKVHIQAPSNHDGEWFHLMVVHQNRADRGPKNYLPEIALPEFLNLIIWGHEHDCHIEPQFNARRKFYVSQPGSNYYSISHLEPNKQEYQKCQKKPQPMHYQHNQWTFFQSLGRQKLLKLLKPQATY</sequence>
<dbReference type="PANTHER" id="PTHR10139">
    <property type="entry name" value="DOUBLE-STRAND BREAK REPAIR PROTEIN MRE11"/>
    <property type="match status" value="1"/>
</dbReference>
<accession>A0A1B0A7A3</accession>
<name>A0A1B0A7A3_GLOPL</name>
<dbReference type="VEuPathDB" id="VectorBase:GPAI036488"/>
<dbReference type="Pfam" id="PF00149">
    <property type="entry name" value="Metallophos"/>
    <property type="match status" value="1"/>
</dbReference>
<keyword evidence="3" id="KW-1185">Reference proteome</keyword>
<dbReference type="GO" id="GO:0035861">
    <property type="term" value="C:site of double-strand break"/>
    <property type="evidence" value="ECO:0007669"/>
    <property type="project" value="TreeGrafter"/>
</dbReference>
<feature type="domain" description="Calcineurin-like phosphoesterase" evidence="1">
    <location>
        <begin position="20"/>
        <end position="167"/>
    </location>
</feature>
<dbReference type="GO" id="GO:0042138">
    <property type="term" value="P:meiotic DNA double-strand break formation"/>
    <property type="evidence" value="ECO:0007669"/>
    <property type="project" value="TreeGrafter"/>
</dbReference>
<dbReference type="GO" id="GO:0006303">
    <property type="term" value="P:double-strand break repair via nonhomologous end joining"/>
    <property type="evidence" value="ECO:0007669"/>
    <property type="project" value="TreeGrafter"/>
</dbReference>
<dbReference type="GO" id="GO:0000723">
    <property type="term" value="P:telomere maintenance"/>
    <property type="evidence" value="ECO:0007669"/>
    <property type="project" value="TreeGrafter"/>
</dbReference>
<dbReference type="InterPro" id="IPR029052">
    <property type="entry name" value="Metallo-depent_PP-like"/>
</dbReference>
<dbReference type="GO" id="GO:0097552">
    <property type="term" value="P:mitochondrial double-strand break repair via homologous recombination"/>
    <property type="evidence" value="ECO:0007669"/>
    <property type="project" value="TreeGrafter"/>
</dbReference>
<reference evidence="2" key="2">
    <citation type="submission" date="2020-05" db="UniProtKB">
        <authorList>
            <consortium name="EnsemblMetazoa"/>
        </authorList>
    </citation>
    <scope>IDENTIFICATION</scope>
    <source>
        <strain evidence="2">IAEA</strain>
    </source>
</reference>
<dbReference type="Proteomes" id="UP000092445">
    <property type="component" value="Unassembled WGS sequence"/>
</dbReference>
<dbReference type="InterPro" id="IPR004843">
    <property type="entry name" value="Calcineurin-like_PHP"/>
</dbReference>